<comment type="caution">
    <text evidence="7">The sequence shown here is derived from an EMBL/GenBank/DDBJ whole genome shotgun (WGS) entry which is preliminary data.</text>
</comment>
<dbReference type="SUPFAM" id="SSF55031">
    <property type="entry name" value="Bacterial exopeptidase dimerisation domain"/>
    <property type="match status" value="1"/>
</dbReference>
<keyword evidence="8" id="KW-1185">Reference proteome</keyword>
<dbReference type="GO" id="GO:0010179">
    <property type="term" value="F:IAA-Ala conjugate hydrolase activity"/>
    <property type="evidence" value="ECO:0007669"/>
    <property type="project" value="TreeGrafter"/>
</dbReference>
<dbReference type="Gene3D" id="3.40.630.10">
    <property type="entry name" value="Zn peptidases"/>
    <property type="match status" value="1"/>
</dbReference>
<dbReference type="PANTHER" id="PTHR11014:SF63">
    <property type="entry name" value="METALLOPEPTIDASE, PUTATIVE (AFU_ORTHOLOGUE AFUA_6G09600)-RELATED"/>
    <property type="match status" value="1"/>
</dbReference>
<dbReference type="AlphaFoldDB" id="A0A9Q0QST3"/>
<reference evidence="7" key="1">
    <citation type="journal article" date="2023" name="Plant J.">
        <title>The genome of the king protea, Protea cynaroides.</title>
        <authorList>
            <person name="Chang J."/>
            <person name="Duong T.A."/>
            <person name="Schoeman C."/>
            <person name="Ma X."/>
            <person name="Roodt D."/>
            <person name="Barker N."/>
            <person name="Li Z."/>
            <person name="Van de Peer Y."/>
            <person name="Mizrachi E."/>
        </authorList>
    </citation>
    <scope>NUCLEOTIDE SEQUENCE</scope>
    <source>
        <tissue evidence="7">Young leaves</tissue>
    </source>
</reference>
<organism evidence="7 8">
    <name type="scientific">Protea cynaroides</name>
    <dbReference type="NCBI Taxonomy" id="273540"/>
    <lineage>
        <taxon>Eukaryota</taxon>
        <taxon>Viridiplantae</taxon>
        <taxon>Streptophyta</taxon>
        <taxon>Embryophyta</taxon>
        <taxon>Tracheophyta</taxon>
        <taxon>Spermatophyta</taxon>
        <taxon>Magnoliopsida</taxon>
        <taxon>Proteales</taxon>
        <taxon>Proteaceae</taxon>
        <taxon>Protea</taxon>
    </lineage>
</organism>
<dbReference type="Proteomes" id="UP001141806">
    <property type="component" value="Unassembled WGS sequence"/>
</dbReference>
<dbReference type="InterPro" id="IPR044757">
    <property type="entry name" value="ILR1-like_Hyd"/>
</dbReference>
<dbReference type="GO" id="GO:0005783">
    <property type="term" value="C:endoplasmic reticulum"/>
    <property type="evidence" value="ECO:0007669"/>
    <property type="project" value="TreeGrafter"/>
</dbReference>
<dbReference type="CDD" id="cd08017">
    <property type="entry name" value="M20_IAA_Hyd"/>
    <property type="match status" value="1"/>
</dbReference>
<dbReference type="InterPro" id="IPR002933">
    <property type="entry name" value="Peptidase_M20"/>
</dbReference>
<protein>
    <recommendedName>
        <fullName evidence="6">Peptidase M20 dimerisation domain-containing protein</fullName>
    </recommendedName>
</protein>
<dbReference type="Pfam" id="PF07687">
    <property type="entry name" value="M20_dimer"/>
    <property type="match status" value="1"/>
</dbReference>
<feature type="binding site" evidence="4">
    <location>
        <position position="170"/>
    </location>
    <ligand>
        <name>Mn(2+)</name>
        <dbReference type="ChEBI" id="CHEBI:29035"/>
        <label>2</label>
    </ligand>
</feature>
<dbReference type="InterPro" id="IPR036264">
    <property type="entry name" value="Bact_exopeptidase_dim_dom"/>
</dbReference>
<evidence type="ECO:0000256" key="1">
    <source>
        <dbReference type="ARBA" id="ARBA00006153"/>
    </source>
</evidence>
<dbReference type="GO" id="GO:0046872">
    <property type="term" value="F:metal ion binding"/>
    <property type="evidence" value="ECO:0007669"/>
    <property type="project" value="UniProtKB-KW"/>
</dbReference>
<dbReference type="PIRSF" id="PIRSF005962">
    <property type="entry name" value="Pept_M20D_amidohydro"/>
    <property type="match status" value="1"/>
</dbReference>
<comment type="cofactor">
    <cofactor evidence="4">
        <name>Mn(2+)</name>
        <dbReference type="ChEBI" id="CHEBI:29035"/>
    </cofactor>
    <text evidence="4">The Mn(2+) ion enhances activity.</text>
</comment>
<accession>A0A9Q0QST3</accession>
<dbReference type="GO" id="GO:0009850">
    <property type="term" value="P:auxin metabolic process"/>
    <property type="evidence" value="ECO:0007669"/>
    <property type="project" value="InterPro"/>
</dbReference>
<keyword evidence="4" id="KW-0464">Manganese</keyword>
<dbReference type="FunFam" id="3.30.70.360:FF:000001">
    <property type="entry name" value="N-acetyldiaminopimelate deacetylase"/>
    <property type="match status" value="1"/>
</dbReference>
<evidence type="ECO:0000256" key="5">
    <source>
        <dbReference type="SAM" id="SignalP"/>
    </source>
</evidence>
<evidence type="ECO:0000256" key="3">
    <source>
        <dbReference type="ARBA" id="ARBA00022801"/>
    </source>
</evidence>
<feature type="binding site" evidence="4">
    <location>
        <position position="136"/>
    </location>
    <ligand>
        <name>Mn(2+)</name>
        <dbReference type="ChEBI" id="CHEBI:29035"/>
        <label>2</label>
    </ligand>
</feature>
<evidence type="ECO:0000313" key="7">
    <source>
        <dbReference type="EMBL" id="KAJ4970560.1"/>
    </source>
</evidence>
<dbReference type="InterPro" id="IPR017439">
    <property type="entry name" value="Amidohydrolase"/>
</dbReference>
<evidence type="ECO:0000259" key="6">
    <source>
        <dbReference type="Pfam" id="PF07687"/>
    </source>
</evidence>
<evidence type="ECO:0000313" key="8">
    <source>
        <dbReference type="Proteomes" id="UP001141806"/>
    </source>
</evidence>
<feature type="binding site" evidence="4">
    <location>
        <position position="134"/>
    </location>
    <ligand>
        <name>Mn(2+)</name>
        <dbReference type="ChEBI" id="CHEBI:29035"/>
        <label>2</label>
    </ligand>
</feature>
<name>A0A9Q0QST3_9MAGN</name>
<feature type="chain" id="PRO_5040494130" description="Peptidase M20 dimerisation domain-containing protein" evidence="5">
    <location>
        <begin position="20"/>
        <end position="431"/>
    </location>
</feature>
<evidence type="ECO:0000256" key="4">
    <source>
        <dbReference type="PIRSR" id="PIRSR005962-1"/>
    </source>
</evidence>
<feature type="binding site" evidence="4">
    <location>
        <position position="397"/>
    </location>
    <ligand>
        <name>Mn(2+)</name>
        <dbReference type="ChEBI" id="CHEBI:29035"/>
        <label>1</label>
    </ligand>
</feature>
<dbReference type="PANTHER" id="PTHR11014">
    <property type="entry name" value="PEPTIDASE M20 FAMILY MEMBER"/>
    <property type="match status" value="1"/>
</dbReference>
<gene>
    <name evidence="7" type="ORF">NE237_003659</name>
</gene>
<feature type="binding site" evidence="4">
    <location>
        <position position="194"/>
    </location>
    <ligand>
        <name>Mn(2+)</name>
        <dbReference type="ChEBI" id="CHEBI:29035"/>
        <label>2</label>
    </ligand>
</feature>
<dbReference type="InterPro" id="IPR011650">
    <property type="entry name" value="Peptidase_M20_dimer"/>
</dbReference>
<dbReference type="Pfam" id="PF01546">
    <property type="entry name" value="Peptidase_M20"/>
    <property type="match status" value="1"/>
</dbReference>
<keyword evidence="2 5" id="KW-0732">Signal</keyword>
<feature type="domain" description="Peptidase M20 dimerisation" evidence="6">
    <location>
        <begin position="214"/>
        <end position="313"/>
    </location>
</feature>
<dbReference type="OrthoDB" id="6119954at2759"/>
<comment type="similarity">
    <text evidence="1">Belongs to the peptidase M20 family.</text>
</comment>
<dbReference type="NCBIfam" id="TIGR01891">
    <property type="entry name" value="amidohydrolases"/>
    <property type="match status" value="1"/>
</dbReference>
<sequence>MGFLSYLLLFSALIFHSWALENESGLEMKLLTQKLLESARETEFLDWLKMVRRRFHQYPELGFQEHKTSEFIRSELETLGIEYSWPVAKTGVVASIGSGGQPLFALRADMDALPLQELTEWEHMSKIDGKMHACGHDAHTTMLLGAAKLLQRQKHQLKGTVKLVFQPAEEGLAGAYHVLQEGVLDNVQSIFGLHVAPELPTGTIASKPGPLMAGSGRFLAVIQGKGGHAAAPHRTRDPTLVASLAIQALQQIVSREIDPIESAVVSVGFIKGGQAFNVIPDSVSFGGTFRSMTPQGISYIKNRIREIIEQQAEVHQCKAVLDFMEKELVPYQANVNDEGAYEHAKKVGQSLLGEANVYLSPMMMGSEDFSFYSKKMTSAFFFIGINNETEKTKPSLHSPHFILDEEVLPIGAALHAAVAITYIDSHAEVVG</sequence>
<dbReference type="SUPFAM" id="SSF53187">
    <property type="entry name" value="Zn-dependent exopeptidases"/>
    <property type="match status" value="1"/>
</dbReference>
<evidence type="ECO:0000256" key="2">
    <source>
        <dbReference type="ARBA" id="ARBA00022729"/>
    </source>
</evidence>
<dbReference type="EMBL" id="JAMYWD010000005">
    <property type="protein sequence ID" value="KAJ4970560.1"/>
    <property type="molecule type" value="Genomic_DNA"/>
</dbReference>
<dbReference type="Gene3D" id="3.30.70.360">
    <property type="match status" value="1"/>
</dbReference>
<keyword evidence="4" id="KW-0479">Metal-binding</keyword>
<feature type="signal peptide" evidence="5">
    <location>
        <begin position="1"/>
        <end position="19"/>
    </location>
</feature>
<keyword evidence="3" id="KW-0378">Hydrolase</keyword>
<proteinExistence type="inferred from homology"/>